<dbReference type="GO" id="GO:0043565">
    <property type="term" value="F:sequence-specific DNA binding"/>
    <property type="evidence" value="ECO:0007669"/>
    <property type="project" value="InterPro"/>
</dbReference>
<evidence type="ECO:0000259" key="19">
    <source>
        <dbReference type="PROSITE" id="PS50002"/>
    </source>
</evidence>
<evidence type="ECO:0000259" key="20">
    <source>
        <dbReference type="PROSITE" id="PS50021"/>
    </source>
</evidence>
<dbReference type="SUPFAM" id="SSF50044">
    <property type="entry name" value="SH3-domain"/>
    <property type="match status" value="1"/>
</dbReference>
<dbReference type="CDD" id="cd21194">
    <property type="entry name" value="CH_beta_spectrin_rpt2"/>
    <property type="match status" value="1"/>
</dbReference>
<feature type="coiled-coil region" evidence="17">
    <location>
        <begin position="754"/>
        <end position="781"/>
    </location>
</feature>
<dbReference type="SUPFAM" id="SSF46966">
    <property type="entry name" value="Spectrin repeat"/>
    <property type="match status" value="23"/>
</dbReference>
<dbReference type="InterPro" id="IPR018159">
    <property type="entry name" value="Spectrin/alpha-actinin"/>
</dbReference>
<keyword evidence="10" id="KW-0677">Repeat</keyword>
<comment type="similarity">
    <text evidence="3">Belongs to the spectrin family.</text>
</comment>
<evidence type="ECO:0000256" key="10">
    <source>
        <dbReference type="ARBA" id="ARBA00022737"/>
    </source>
</evidence>
<dbReference type="Gene3D" id="1.20.58.60">
    <property type="match status" value="23"/>
</dbReference>
<dbReference type="Pfam" id="PF03165">
    <property type="entry name" value="MH1"/>
    <property type="match status" value="1"/>
</dbReference>
<dbReference type="PROSITE" id="PS00020">
    <property type="entry name" value="ACTININ_2"/>
    <property type="match status" value="1"/>
</dbReference>
<feature type="compositionally biased region" description="Polar residues" evidence="18">
    <location>
        <begin position="3686"/>
        <end position="3707"/>
    </location>
</feature>
<keyword evidence="4 16" id="KW-0728">SH3 domain</keyword>
<dbReference type="FunFam" id="1.20.58.60:FF:000145">
    <property type="entry name" value="Spectrin beta chain, non-erythrocytic"/>
    <property type="match status" value="1"/>
</dbReference>
<dbReference type="GO" id="GO:0016199">
    <property type="term" value="P:axon midline choice point recognition"/>
    <property type="evidence" value="ECO:0007669"/>
    <property type="project" value="UniProtKB-ARBA"/>
</dbReference>
<dbReference type="InterPro" id="IPR002017">
    <property type="entry name" value="Spectrin_repeat"/>
</dbReference>
<dbReference type="FunFam" id="1.10.418.10:FF:000043">
    <property type="entry name" value="Spectrin beta chain, non-erythrocytic"/>
    <property type="match status" value="1"/>
</dbReference>
<protein>
    <recommendedName>
        <fullName evidence="24">Spectrin beta chain, non-erythrocytic</fullName>
    </recommendedName>
</protein>
<dbReference type="PROSITE" id="PS50021">
    <property type="entry name" value="CH"/>
    <property type="match status" value="2"/>
</dbReference>
<dbReference type="InterPro" id="IPR001589">
    <property type="entry name" value="Actinin_actin-bd_CS"/>
</dbReference>
<evidence type="ECO:0000313" key="23">
    <source>
        <dbReference type="Proteomes" id="UP000820818"/>
    </source>
</evidence>
<dbReference type="PROSITE" id="PS00019">
    <property type="entry name" value="ACTININ_1"/>
    <property type="match status" value="1"/>
</dbReference>
<feature type="coiled-coil region" evidence="17">
    <location>
        <begin position="1965"/>
        <end position="1992"/>
    </location>
</feature>
<organism evidence="22 23">
    <name type="scientific">Daphnia sinensis</name>
    <dbReference type="NCBI Taxonomy" id="1820382"/>
    <lineage>
        <taxon>Eukaryota</taxon>
        <taxon>Metazoa</taxon>
        <taxon>Ecdysozoa</taxon>
        <taxon>Arthropoda</taxon>
        <taxon>Crustacea</taxon>
        <taxon>Branchiopoda</taxon>
        <taxon>Diplostraca</taxon>
        <taxon>Cladocera</taxon>
        <taxon>Anomopoda</taxon>
        <taxon>Daphniidae</taxon>
        <taxon>Daphnia</taxon>
        <taxon>Daphnia similis group</taxon>
    </lineage>
</organism>
<feature type="coiled-coil region" evidence="17">
    <location>
        <begin position="3581"/>
        <end position="3625"/>
    </location>
</feature>
<evidence type="ECO:0000256" key="2">
    <source>
        <dbReference type="ARBA" id="ARBA00004245"/>
    </source>
</evidence>
<reference evidence="22 23" key="1">
    <citation type="submission" date="2022-05" db="EMBL/GenBank/DDBJ databases">
        <title>A multi-omics perspective on studying reproductive biology in Daphnia sinensis.</title>
        <authorList>
            <person name="Jia J."/>
        </authorList>
    </citation>
    <scope>NUCLEOTIDE SEQUENCE [LARGE SCALE GENOMIC DNA]</scope>
    <source>
        <strain evidence="22 23">WSL</strain>
    </source>
</reference>
<evidence type="ECO:0000256" key="15">
    <source>
        <dbReference type="ARBA" id="ARBA00023242"/>
    </source>
</evidence>
<evidence type="ECO:0000259" key="21">
    <source>
        <dbReference type="PROSITE" id="PS51075"/>
    </source>
</evidence>
<dbReference type="GO" id="GO:0003779">
    <property type="term" value="F:actin binding"/>
    <property type="evidence" value="ECO:0007669"/>
    <property type="project" value="UniProtKB-KW"/>
</dbReference>
<dbReference type="FunFam" id="1.20.58.60:FF:000011">
    <property type="entry name" value="Spectrin beta chain"/>
    <property type="match status" value="1"/>
</dbReference>
<dbReference type="FunFam" id="1.20.58.60:FF:000020">
    <property type="entry name" value="Spectrin alpha chain, non-erythrocytic 1"/>
    <property type="match status" value="1"/>
</dbReference>
<dbReference type="FunFam" id="1.20.58.60:FF:000019">
    <property type="entry name" value="Spectrin beta chain"/>
    <property type="match status" value="1"/>
</dbReference>
<dbReference type="FunFam" id="1.20.58.60:FF:000017">
    <property type="entry name" value="Spectrin alpha chain, non-erythrocytic 1"/>
    <property type="match status" value="1"/>
</dbReference>
<dbReference type="FunFam" id="1.10.418.10:FF:000001">
    <property type="entry name" value="Actinin alpha 1"/>
    <property type="match status" value="1"/>
</dbReference>
<dbReference type="FunFam" id="1.20.58.60:FF:000310">
    <property type="entry name" value="Spectrin beta chain, non-erythrocytic"/>
    <property type="match status" value="1"/>
</dbReference>
<dbReference type="SUPFAM" id="SSF74784">
    <property type="entry name" value="Translin"/>
    <property type="match status" value="1"/>
</dbReference>
<dbReference type="Gene3D" id="3.90.520.10">
    <property type="entry name" value="SMAD MH1 domain"/>
    <property type="match status" value="1"/>
</dbReference>
<dbReference type="InterPro" id="IPR036081">
    <property type="entry name" value="Translin_sf"/>
</dbReference>
<comment type="subcellular location">
    <subcellularLocation>
        <location evidence="2">Cytoplasm</location>
        <location evidence="2">Cytoskeleton</location>
    </subcellularLocation>
    <subcellularLocation>
        <location evidence="1">Nucleus</location>
    </subcellularLocation>
</comment>
<evidence type="ECO:0000256" key="12">
    <source>
        <dbReference type="ARBA" id="ARBA00023163"/>
    </source>
</evidence>
<feature type="region of interest" description="Disordered" evidence="18">
    <location>
        <begin position="4029"/>
        <end position="4062"/>
    </location>
</feature>
<dbReference type="InterPro" id="IPR036028">
    <property type="entry name" value="SH3-like_dom_sf"/>
</dbReference>
<evidence type="ECO:0000256" key="1">
    <source>
        <dbReference type="ARBA" id="ARBA00004123"/>
    </source>
</evidence>
<dbReference type="InterPro" id="IPR003619">
    <property type="entry name" value="MAD_homology1_Dwarfin-type"/>
</dbReference>
<feature type="domain" description="Calponin-homology (CH)" evidence="20">
    <location>
        <begin position="147"/>
        <end position="252"/>
    </location>
</feature>
<dbReference type="InterPro" id="IPR001452">
    <property type="entry name" value="SH3_domain"/>
</dbReference>
<dbReference type="PROSITE" id="PS50002">
    <property type="entry name" value="SH3"/>
    <property type="match status" value="1"/>
</dbReference>
<dbReference type="Pfam" id="PF01997">
    <property type="entry name" value="Translin"/>
    <property type="match status" value="1"/>
</dbReference>
<dbReference type="Gene3D" id="1.10.418.10">
    <property type="entry name" value="Calponin-like domain"/>
    <property type="match status" value="2"/>
</dbReference>
<dbReference type="PROSITE" id="PS51075">
    <property type="entry name" value="MH1"/>
    <property type="match status" value="1"/>
</dbReference>
<evidence type="ECO:0000313" key="22">
    <source>
        <dbReference type="EMBL" id="KAI9551381.1"/>
    </source>
</evidence>
<dbReference type="GO" id="GO:0005634">
    <property type="term" value="C:nucleus"/>
    <property type="evidence" value="ECO:0007669"/>
    <property type="project" value="UniProtKB-SubCell"/>
</dbReference>
<keyword evidence="15" id="KW-0539">Nucleus</keyword>
<keyword evidence="11" id="KW-0805">Transcription regulation</keyword>
<dbReference type="CDD" id="cd21193">
    <property type="entry name" value="CH_beta_spectrin_rpt1"/>
    <property type="match status" value="1"/>
</dbReference>
<dbReference type="GO" id="GO:0045169">
    <property type="term" value="C:fusome"/>
    <property type="evidence" value="ECO:0007669"/>
    <property type="project" value="UniProtKB-ARBA"/>
</dbReference>
<feature type="compositionally biased region" description="Polar residues" evidence="18">
    <location>
        <begin position="4122"/>
        <end position="4136"/>
    </location>
</feature>
<dbReference type="InterPro" id="IPR036872">
    <property type="entry name" value="CH_dom_sf"/>
</dbReference>
<dbReference type="GO" id="GO:0006355">
    <property type="term" value="P:regulation of DNA-templated transcription"/>
    <property type="evidence" value="ECO:0007669"/>
    <property type="project" value="InterPro"/>
</dbReference>
<feature type="compositionally biased region" description="Basic residues" evidence="18">
    <location>
        <begin position="3711"/>
        <end position="3733"/>
    </location>
</feature>
<dbReference type="Pfam" id="PF00435">
    <property type="entry name" value="Spectrin"/>
    <property type="match status" value="29"/>
</dbReference>
<evidence type="ECO:0000256" key="11">
    <source>
        <dbReference type="ARBA" id="ARBA00023015"/>
    </source>
</evidence>
<dbReference type="GO" id="GO:0042062">
    <property type="term" value="P:long-term strengthening of neuromuscular junction"/>
    <property type="evidence" value="ECO:0007669"/>
    <property type="project" value="UniProtKB-ARBA"/>
</dbReference>
<feature type="domain" description="Calponin-homology (CH)" evidence="20">
    <location>
        <begin position="26"/>
        <end position="129"/>
    </location>
</feature>
<dbReference type="FunFam" id="1.20.58.60:FF:000156">
    <property type="entry name" value="Spectrin beta chain, non-erythrocytic"/>
    <property type="match status" value="1"/>
</dbReference>
<evidence type="ECO:0000256" key="3">
    <source>
        <dbReference type="ARBA" id="ARBA00006826"/>
    </source>
</evidence>
<dbReference type="Proteomes" id="UP000820818">
    <property type="component" value="Linkage Group LG10"/>
</dbReference>
<dbReference type="Pfam" id="PF00307">
    <property type="entry name" value="CH"/>
    <property type="match status" value="2"/>
</dbReference>
<dbReference type="GO" id="GO:0016328">
    <property type="term" value="C:lateral plasma membrane"/>
    <property type="evidence" value="ECO:0007669"/>
    <property type="project" value="UniProtKB-ARBA"/>
</dbReference>
<dbReference type="GO" id="GO:0005667">
    <property type="term" value="C:transcription regulator complex"/>
    <property type="evidence" value="ECO:0007669"/>
    <property type="project" value="InterPro"/>
</dbReference>
<dbReference type="SMART" id="SM00033">
    <property type="entry name" value="CH"/>
    <property type="match status" value="2"/>
</dbReference>
<dbReference type="PANTHER" id="PTHR11915">
    <property type="entry name" value="SPECTRIN/FILAMIN RELATED CYTOSKELETAL PROTEIN"/>
    <property type="match status" value="1"/>
</dbReference>
<dbReference type="GO" id="GO:0008017">
    <property type="term" value="F:microtubule binding"/>
    <property type="evidence" value="ECO:0007669"/>
    <property type="project" value="UniProtKB-ARBA"/>
</dbReference>
<dbReference type="Pfam" id="PF14604">
    <property type="entry name" value="SH3_9"/>
    <property type="match status" value="1"/>
</dbReference>
<name>A0AAD5KWP5_9CRUS</name>
<dbReference type="GO" id="GO:0005085">
    <property type="term" value="F:guanyl-nucleotide exchange factor activity"/>
    <property type="evidence" value="ECO:0007669"/>
    <property type="project" value="UniProtKB-KW"/>
</dbReference>
<evidence type="ECO:0008006" key="24">
    <source>
        <dbReference type="Google" id="ProtNLM"/>
    </source>
</evidence>
<dbReference type="GO" id="GO:0051693">
    <property type="term" value="P:actin filament capping"/>
    <property type="evidence" value="ECO:0007669"/>
    <property type="project" value="UniProtKB-KW"/>
</dbReference>
<evidence type="ECO:0000256" key="4">
    <source>
        <dbReference type="ARBA" id="ARBA00022443"/>
    </source>
</evidence>
<evidence type="ECO:0000256" key="16">
    <source>
        <dbReference type="PROSITE-ProRule" id="PRU00192"/>
    </source>
</evidence>
<evidence type="ECO:0000256" key="17">
    <source>
        <dbReference type="SAM" id="Coils"/>
    </source>
</evidence>
<evidence type="ECO:0000256" key="18">
    <source>
        <dbReference type="SAM" id="MobiDB-lite"/>
    </source>
</evidence>
<dbReference type="GO" id="GO:0031594">
    <property type="term" value="C:neuromuscular junction"/>
    <property type="evidence" value="ECO:0007669"/>
    <property type="project" value="UniProtKB-ARBA"/>
</dbReference>
<dbReference type="SMART" id="SM00523">
    <property type="entry name" value="DWA"/>
    <property type="match status" value="1"/>
</dbReference>
<keyword evidence="9" id="KW-0493">Microtubule</keyword>
<feature type="coiled-coil region" evidence="17">
    <location>
        <begin position="2058"/>
        <end position="2124"/>
    </location>
</feature>
<dbReference type="FunFam" id="1.20.58.60:FF:000277">
    <property type="entry name" value="Spectrin beta chain, non-erythrocytic"/>
    <property type="match status" value="1"/>
</dbReference>
<keyword evidence="7" id="KW-0597">Phosphoprotein</keyword>
<feature type="region of interest" description="Disordered" evidence="18">
    <location>
        <begin position="3634"/>
        <end position="3654"/>
    </location>
</feature>
<feature type="coiled-coil region" evidence="17">
    <location>
        <begin position="588"/>
        <end position="615"/>
    </location>
</feature>
<dbReference type="FunFam" id="1.20.58.60:FF:000191">
    <property type="entry name" value="Spectrin, beta, non-erythrocytic 5"/>
    <property type="match status" value="1"/>
</dbReference>
<dbReference type="GO" id="GO:0045170">
    <property type="term" value="C:spectrosome"/>
    <property type="evidence" value="ECO:0007669"/>
    <property type="project" value="UniProtKB-ARBA"/>
</dbReference>
<dbReference type="SUPFAM" id="SSF56366">
    <property type="entry name" value="SMAD MH1 domain"/>
    <property type="match status" value="1"/>
</dbReference>
<dbReference type="GO" id="GO:0048790">
    <property type="term" value="P:maintenance of presynaptic active zone structure"/>
    <property type="evidence" value="ECO:0007669"/>
    <property type="project" value="UniProtKB-ARBA"/>
</dbReference>
<evidence type="ECO:0000256" key="7">
    <source>
        <dbReference type="ARBA" id="ARBA00022553"/>
    </source>
</evidence>
<dbReference type="GO" id="GO:0005874">
    <property type="term" value="C:microtubule"/>
    <property type="evidence" value="ECO:0007669"/>
    <property type="project" value="UniProtKB-KW"/>
</dbReference>
<keyword evidence="5" id="KW-0117">Actin capping</keyword>
<evidence type="ECO:0000256" key="9">
    <source>
        <dbReference type="ARBA" id="ARBA00022701"/>
    </source>
</evidence>
<feature type="region of interest" description="Disordered" evidence="18">
    <location>
        <begin position="3686"/>
        <end position="3736"/>
    </location>
</feature>
<dbReference type="EMBL" id="WJBH02000010">
    <property type="protein sequence ID" value="KAI9551381.1"/>
    <property type="molecule type" value="Genomic_DNA"/>
</dbReference>
<keyword evidence="17" id="KW-0175">Coiled coil</keyword>
<dbReference type="FunFam" id="1.20.58.60:FF:000383">
    <property type="entry name" value="Spectrin beta chain, non-erythrocytic"/>
    <property type="match status" value="1"/>
</dbReference>
<keyword evidence="23" id="KW-1185">Reference proteome</keyword>
<dbReference type="GO" id="GO:0007026">
    <property type="term" value="P:negative regulation of microtubule depolymerization"/>
    <property type="evidence" value="ECO:0007669"/>
    <property type="project" value="UniProtKB-ARBA"/>
</dbReference>
<dbReference type="FunFam" id="1.20.58.60:FF:000013">
    <property type="entry name" value="Spectrin alpha chain, non-erythrocytic 1"/>
    <property type="match status" value="1"/>
</dbReference>
<sequence>MTMSQREDVLKFEQGRIKVLQEERLHIQKKTFTKWMNSFLTKARMEVEDLFVDLADGKKLLKLLEIISGEKLAKPNNGKMRVHKIENVNKSLAFLHTKVRLESIGAEDIVDGNPRLILGLMWTIILRFQIQEIEIEVDEENESSEKKSAKDALLLWCQRKTAGYEYVSIQDFSGSWRNGMGFNALIHSHRPDIIDYSRLDPNDHVGNLQYAFDVAERELGIAPLLDAEDVDVARPDEKSVITYVASYYHTFARMTKEQKGGRRIANIVGQMMEADRLKENYCQLSSNLLEWIQHKLVQLDDRQFPNTIEGIQGQLLDFKQYRTVEKPPKYKERSEIEALFFATNTQLATLRQPSFIPPEGVSLYALQKAWDALEKAEHRREVALRNELLRLERLEQLAYKFERKGLLRDGYLKEMIQVLSDPRYGSNLTQVEATVKKHEAICADILSRKERFHHLTSMAAELEKENYRGKDQINKREREILTRWDELLVLLERHRLALQSASQLMSVMRDLDTVASTIRDLEENFKSEDVGRHLLAAEDLTQQHHVFESQIAALGDSIQRLNRQTQHILQGVDTVAVQREGPTLKIKIDDLNRDYDRLKQQAKARRGRLEDAKALFQLWEDHEEEEAWLVEKKRICQTGIVAKDLRALISLQQKHKALEDELKARWNKAEKLCEAGRELMAAGHPQSNEIAAYIDSLQKHWKELRALAEQRKSRLEEAAEAYQFYADANEAESWLREKMPLVRSNDCGEDGPGAQALLARHRDLQGQIRAYEGDIQSLNTQADRLVASGVTSLAIGGSTKQAMENGSARGEPDGEWGEEIRMVPEEYSEEESCERTEYRTVTEERLVPQVKAIYAFEGQGMTMTKGEVFFLLNKTNDDWWHVRKGSGKDGFVPANYVKEIEGKRIPVQVRQPFTVKDVRRIKKTRMTKKTVPVRKPKPPPKATATEIESVSQRKKNINESYDEVVRLAKKRHTDLENAIMLFAFNGECDDFDKWLQEKAKQLNADNRGDTVDAAKRKFEQIVTDLSASRSRLDGIDRRAEELLAVKAASPANIRARVKSIHDRSDAINKLRQAKERSLQGANSVELFHRTCAEASEWMEEKITKLDTEELGRDLQTVQALQRRHKNLERELAPLEERVNRINHLSASVTASYPEEKLAVQTRQKEVQALWEQVKSKAVDRRSRLEQAVGQQLFLKEAKGLLTWVADVKEKLNAGEAARDVTTAELFLKNHQDLCDDIRAHQDDFDSLANLASKLPNNKEVREKAQQLDEERKALQRGWQQKDDFLRQTFDLQIFNKEADQIDAASSSHEAFLEFFDLGSSLDDVEALQKRHEDFENSLAAQDERLKSFSEAADRLISAKHYDSKNINERRNNVVKRRENVKNVSAKRKDALVASHTFQKFVASIDDLRSWMAEKSRTVQDESYRDLTNLERKLQKHEAFELELRANEGQLRSINKTGQSMSSKNHYRKDDIDRMLDAMNDQWDALVSASLEKGRRLRQAANQVAHNKTLEDAKSKLDELNSEINQDDVGDDLRSCRERLKKQQMLENDVSSLDQKINDLVLAGEEMAQDGHFDADSILSQGQTYKRRLSAFKDPLKQRREKLEEALRFHTYNFEVDNELQWIREREPAARSETLGQDLHTAQSLDKKHKKLEGELAGHQPAIDHTLGMGQKLEDEDHPQKDQIRKRCSELHSAWNNLHELVVQRRKKLDLSLKAQQFFFEASEVESWMAEKTELINSPDVGKDEDAAIKLLTKHKALELELDTYSGLINEMGNMANAMVSNNHPDSKVITQRQHLLTQGMKNLQKLASQRRQRLVDSVSRHEYLREAESILAWINEHMITASSEDYGQDYEHLLILINKFEDFKLRVASGSERFAQCDAIAKRLIANENPYAAEFPAKQEELRDEWSRLLETVELRDEKLVAAGEIHRFNRDVAESLSRIQEKYVAIPDDLGRDLNSVLGLIRRHENFETDLVALEAQLQILVDDSAKLQAAYPGGNAEHIRAQQALVIDSWNTLQERMARRKEELQASCDLQRFLTTVRDLVTWASGLVAVMSSLEKVQDANEAQALRAEHDRLKGEIEAREDVFSSAVQAGETMIQEEHYSVMEIREKLKQLLQEREKLHAVWQRRKIHLDQLLDLQFFSRDAKQIESTCNTQEAALLGTDLGSTAEEVMALFKKHEAFDKLVQAQDDRLALLIEHGDKLIGQNHFESQWIMKRVAEVTLRRNRIKELSNGRRNRLRDALLYAKFVRDVSEADDWIEERQKQLDAEAALGEVTSLEDKAKRLQKHQAFQAEVSAHQSRLNQIKQTGETLISKRHEASPDIHRQLENLQQRWKQLLAASVLLGRGLEEAQDILDFNTQFEKAMAWLADKELMIQQGDLGRDYEHCQALQRKLDDVDSDMRFDDSRIKDINALADKVVRQGRSDARLVQQRRDGLNQRWRATQGGLDEYRQDLAGALEIHAFNRDVDDTEGRITEKTILLSAADEGKDLPQVESLQRRQEAIERDLTAIEGKLKEHDADARKLTAKYPDMASTIRSKLTAAQDNWRKLTSTASARRQSLASAYTFHKFKADLRELEAWVQDMNNKMEATGLANNTTDAQAALHLHQERKAEIDGRQSKFSTLKDHGRRLVQQQHPSKDEIGTCLSELEELRRTLAATWEERKVLLSQCQQLCHFDELVDQAEATLAKQEAFLNNDDLGDSLAGVQMLVRKHEAFEKTMVAQGSRFEELERYAAELLANQHYNASGIQKQLDEALGRRDRVREASHQRRKRLEESKELHIFLRNIHEVEGWISEKLQVASDEAYRDPTNLQSKLQKQAAFEGELQANRGRVSQVTREGEQLMAAGHFASMEIQSQLDTLDSHWRQLLDASQLRRDRLQDAYQALLFSRSLDDIDAWMDEVELQLQSEDHGRDLTTVQHLLKKHQTLEVDIHAHADAIQSIKETAISFHEAEHFQEEEINERSQAIIKRYQSLHEPVQIRRDNLEDALLLYQFLRDVEDELSWIREKQPVASSTDLGTSLASVQALQKKHQALEAELQSHEPVIATVVSRGQQMIKSNHFAIQQVEKSLQQVQSQLTALKDHASIRRLRLLDAVESQMFYSEAMEAETWIREKRQQLSNPDVGKDEDSIAGLLKKLDVIQRDISGFNANMGRLAKLSRGLIERGHFDSPNIEAKMLSVDQQYEQLKQLAETRQKNLDDNHKIHKFLREADEVADWINEQMAMAASEDYGRDVEHVEILIQKFESFLSTLNASQDRIELLKTTAKAVMDDPKMDSAKIRAKVDEVNQLWDDLNELSHARQDALSGAKLVHVFDRNADETVTWITEKEAALYSEDYGQDLEGVQALLRKHAGFEHDLAAVKEQVDAVINEAQKLAGLFPDAREHIAIRHGETLRAWQDLIENGAQRKDKLQQAETLQAYFDDYRDLMAWFSEMIAKITAPELARDSASAALQLAGHRECQTEIEARKEPFDGFVHMGEALIGKGHFMAEEIHDKVTTLTQRRQQLLETWQRREEIYLQNMDALLFERDASQLEAWLQSREKLLAHEELGSSIPEVEELIRRHDDFAKTLDAQDQKAEALKRITLLEKAFQHLRKLEEETRKAEAQRREQDRLEAAKRKEMQRITNLTREELDRLPLNMNGATGSGPNSSSPVAPALAPKKRQVSSTKLDASYFLSSTLAFCCTSITSSMRNNHITNNKRPNSNYRGHSQQLKPAVTRRRRATSRPRHPRAKRKKKNERRGDLFWAESSGVRAKARTCEQGKTIHQEDGLRQSKDTVSVAVFKIKVVAGSNTSNNLFIFTLQLKSYVQRPKSLLPRQMYSGFRLLNLKNDSLRKRFDALKYDVKKIEEVVYDLSIREGEEKWSEKAVKSLVKKLKKSGGLDELEKAVTSQSSSTKCITIPRSLDGRLQVSQRKGLPHVIYCRLWRWPDLQTHHELHALENCEYAFQLKRDEVCVNPYHYQRVETPVLPPILVPRQAETGVNSVNLSAPGANNNHQIVNSTVATIQDLLSLDDLPLSIADGPDFIMSTAGVNSPSPASIGSGDGGGGTFPLTETPPPGYMSEDGDTQEPADMMNGSRVSPSPPIDAQPVMYCEPAFWCSISYYDIYRFSIAQTTSQAAFRVARRSPQVHQITGSHSGRSNSRLSDHTHKPRRLLPTNDVTPHPTSKVSARAFTKCCIYFRPDISFTHRVTEKQQTREFIVVLFKHFLSELSCFQAREISLLLTC</sequence>
<dbReference type="Gene3D" id="2.30.30.40">
    <property type="entry name" value="SH3 Domains"/>
    <property type="match status" value="1"/>
</dbReference>
<evidence type="ECO:0000256" key="14">
    <source>
        <dbReference type="ARBA" id="ARBA00023212"/>
    </source>
</evidence>
<proteinExistence type="inferred from homology"/>
<evidence type="ECO:0000256" key="8">
    <source>
        <dbReference type="ARBA" id="ARBA00022658"/>
    </source>
</evidence>
<accession>A0AAD5KWP5</accession>
<dbReference type="CDD" id="cd00176">
    <property type="entry name" value="SPEC"/>
    <property type="match status" value="18"/>
</dbReference>
<dbReference type="InterPro" id="IPR001715">
    <property type="entry name" value="CH_dom"/>
</dbReference>
<gene>
    <name evidence="22" type="ORF">GHT06_021714</name>
</gene>
<dbReference type="FunFam" id="1.20.58.60:FF:000224">
    <property type="entry name" value="Spectrin beta chain, non-erythrocytic"/>
    <property type="match status" value="1"/>
</dbReference>
<keyword evidence="14" id="KW-0206">Cytoskeleton</keyword>
<feature type="coiled-coil region" evidence="17">
    <location>
        <begin position="1110"/>
        <end position="1144"/>
    </location>
</feature>
<evidence type="ECO:0000256" key="5">
    <source>
        <dbReference type="ARBA" id="ARBA00022467"/>
    </source>
</evidence>
<dbReference type="FunFam" id="1.20.58.60:FF:000315">
    <property type="entry name" value="Spectrin beta chain, non-erythrocytic"/>
    <property type="match status" value="1"/>
</dbReference>
<keyword evidence="8" id="KW-0344">Guanine-nucleotide releasing factor</keyword>
<dbReference type="FunFam" id="1.20.58.60:FF:000007">
    <property type="entry name" value="Spectrin alpha chain non-erythrocytic 1"/>
    <property type="match status" value="3"/>
</dbReference>
<feature type="domain" description="MH1" evidence="21">
    <location>
        <begin position="3839"/>
        <end position="3963"/>
    </location>
</feature>
<feature type="compositionally biased region" description="Polar residues" evidence="18">
    <location>
        <begin position="3635"/>
        <end position="3647"/>
    </location>
</feature>
<dbReference type="FunFam" id="2.30.30.40:FF:000279">
    <property type="entry name" value="Spectrin beta chain, non-erythrocytic"/>
    <property type="match status" value="1"/>
</dbReference>
<dbReference type="FunFam" id="1.20.58.60:FF:000152">
    <property type="entry name" value="Spectrin, beta, non-erythrocytic 5"/>
    <property type="match status" value="1"/>
</dbReference>
<feature type="coiled-coil region" evidence="17">
    <location>
        <begin position="2492"/>
        <end position="2526"/>
    </location>
</feature>
<comment type="caution">
    <text evidence="22">The sequence shown here is derived from an EMBL/GenBank/DDBJ whole genome shotgun (WGS) entry which is preliminary data.</text>
</comment>
<dbReference type="InterPro" id="IPR013019">
    <property type="entry name" value="MAD_homology_MH1"/>
</dbReference>
<dbReference type="SMART" id="SM00150">
    <property type="entry name" value="SPEC"/>
    <property type="match status" value="30"/>
</dbReference>
<dbReference type="FunFam" id="1.20.58.60:FF:000135">
    <property type="entry name" value="Spectrin beta chain, non-erythrocytic"/>
    <property type="match status" value="1"/>
</dbReference>
<dbReference type="InterPro" id="IPR002848">
    <property type="entry name" value="Translin_fam"/>
</dbReference>
<keyword evidence="6" id="KW-0963">Cytoplasm</keyword>
<evidence type="ECO:0000256" key="13">
    <source>
        <dbReference type="ARBA" id="ARBA00023203"/>
    </source>
</evidence>
<feature type="domain" description="SH3" evidence="19">
    <location>
        <begin position="845"/>
        <end position="902"/>
    </location>
</feature>
<dbReference type="SUPFAM" id="SSF47576">
    <property type="entry name" value="Calponin-homology domain, CH-domain"/>
    <property type="match status" value="1"/>
</dbReference>
<evidence type="ECO:0000256" key="6">
    <source>
        <dbReference type="ARBA" id="ARBA00022490"/>
    </source>
</evidence>
<dbReference type="FunFam" id="1.20.58.60:FF:000149">
    <property type="entry name" value="Spectrin beta chain, non-erythrocytic"/>
    <property type="match status" value="1"/>
</dbReference>
<keyword evidence="12" id="KW-0804">Transcription</keyword>
<feature type="region of interest" description="Disordered" evidence="18">
    <location>
        <begin position="4122"/>
        <end position="4154"/>
    </location>
</feature>
<keyword evidence="13" id="KW-0009">Actin-binding</keyword>
<dbReference type="SMART" id="SM00326">
    <property type="entry name" value="SH3"/>
    <property type="match status" value="1"/>
</dbReference>
<dbReference type="InterPro" id="IPR036578">
    <property type="entry name" value="SMAD_MH1_sf"/>
</dbReference>